<gene>
    <name evidence="1" type="ORF">PF006_g4443</name>
</gene>
<dbReference type="AlphaFoldDB" id="A0A6A3UI12"/>
<protein>
    <submittedName>
        <fullName evidence="1">Uncharacterized protein</fullName>
    </submittedName>
</protein>
<accession>A0A6A3UI12</accession>
<dbReference type="Proteomes" id="UP000440732">
    <property type="component" value="Unassembled WGS sequence"/>
</dbReference>
<evidence type="ECO:0000313" key="1">
    <source>
        <dbReference type="EMBL" id="KAE9151247.1"/>
    </source>
</evidence>
<sequence length="132" mass="14844">MSSNGESTTVSRLLFPEDVRQFGVLKNLIIGNLRQKSTALAREAMLKGQEKPAFKYEDLLQVVLSDQDSYIRSLLSQTLPRVYLESLRVSFNEEDLPAAWKRLDGHYGHSNAQGMVAMIAEFEAALVKDSPR</sequence>
<dbReference type="EMBL" id="QXGA01000155">
    <property type="protein sequence ID" value="KAE9151247.1"/>
    <property type="molecule type" value="Genomic_DNA"/>
</dbReference>
<name>A0A6A3UI12_9STRA</name>
<reference evidence="1 2" key="1">
    <citation type="submission" date="2018-08" db="EMBL/GenBank/DDBJ databases">
        <title>Genomic investigation of the strawberry pathogen Phytophthora fragariae indicates pathogenicity is determined by transcriptional variation in three key races.</title>
        <authorList>
            <person name="Adams T.M."/>
            <person name="Armitage A.D."/>
            <person name="Sobczyk M.K."/>
            <person name="Bates H.J."/>
            <person name="Dunwell J.M."/>
            <person name="Nellist C.F."/>
            <person name="Harrison R.J."/>
        </authorList>
    </citation>
    <scope>NUCLEOTIDE SEQUENCE [LARGE SCALE GENOMIC DNA]</scope>
    <source>
        <strain evidence="1 2">NOV-5</strain>
    </source>
</reference>
<organism evidence="1 2">
    <name type="scientific">Phytophthora fragariae</name>
    <dbReference type="NCBI Taxonomy" id="53985"/>
    <lineage>
        <taxon>Eukaryota</taxon>
        <taxon>Sar</taxon>
        <taxon>Stramenopiles</taxon>
        <taxon>Oomycota</taxon>
        <taxon>Peronosporomycetes</taxon>
        <taxon>Peronosporales</taxon>
        <taxon>Peronosporaceae</taxon>
        <taxon>Phytophthora</taxon>
    </lineage>
</organism>
<proteinExistence type="predicted"/>
<comment type="caution">
    <text evidence="1">The sequence shown here is derived from an EMBL/GenBank/DDBJ whole genome shotgun (WGS) entry which is preliminary data.</text>
</comment>
<evidence type="ECO:0000313" key="2">
    <source>
        <dbReference type="Proteomes" id="UP000440732"/>
    </source>
</evidence>